<dbReference type="InterPro" id="IPR052117">
    <property type="entry name" value="Cas10/Csm1_subtype-III-A"/>
</dbReference>
<evidence type="ECO:0000256" key="5">
    <source>
        <dbReference type="ARBA" id="ARBA00022741"/>
    </source>
</evidence>
<keyword evidence="14" id="KW-1185">Reference proteome</keyword>
<evidence type="ECO:0000313" key="14">
    <source>
        <dbReference type="Proteomes" id="UP001057498"/>
    </source>
</evidence>
<keyword evidence="10" id="KW-0051">Antiviral defense</keyword>
<evidence type="ECO:0000256" key="7">
    <source>
        <dbReference type="ARBA" id="ARBA00022801"/>
    </source>
</evidence>
<evidence type="ECO:0000259" key="12">
    <source>
        <dbReference type="PROSITE" id="PS50887"/>
    </source>
</evidence>
<dbReference type="PROSITE" id="PS50887">
    <property type="entry name" value="GGDEF"/>
    <property type="match status" value="1"/>
</dbReference>
<dbReference type="Gene3D" id="3.30.70.270">
    <property type="match status" value="1"/>
</dbReference>
<protein>
    <recommendedName>
        <fullName evidence="2">CRISPR system single-strand-specific deoxyribonuclease Cas10/Csm1 (subtype III-A)</fullName>
    </recommendedName>
    <alternativeName>
        <fullName evidence="11">Cyclic oligoadenylate synthase</fullName>
    </alternativeName>
</protein>
<dbReference type="Pfam" id="PF22335">
    <property type="entry name" value="Cas10-Cmr2_palm2"/>
    <property type="match status" value="1"/>
</dbReference>
<accession>A0ABN6PF82</accession>
<keyword evidence="4" id="KW-0540">Nuclease</keyword>
<name>A0ABN6PF82_9BURK</name>
<dbReference type="InterPro" id="IPR043128">
    <property type="entry name" value="Rev_trsase/Diguanyl_cyclase"/>
</dbReference>
<dbReference type="Pfam" id="PF18211">
    <property type="entry name" value="Csm1_B"/>
    <property type="match status" value="1"/>
</dbReference>
<keyword evidence="9" id="KW-0067">ATP-binding</keyword>
<dbReference type="PANTHER" id="PTHR36528">
    <property type="entry name" value="CRISPR SYSTEM SINGLE-STRAND-SPECIFIC DEOXYRIBONUCLEASE CAS10/CSM1 (SUBTYPE III-A)"/>
    <property type="match status" value="1"/>
</dbReference>
<evidence type="ECO:0000313" key="13">
    <source>
        <dbReference type="EMBL" id="BDI03593.1"/>
    </source>
</evidence>
<sequence>MRNPMTRHDAHPLQEATTRVALAAYLHDLGKFAERAGAHAQDPRLDAHLTLYCPFHEEAKGRGWHSHRHAAHTALAFDTIEPWLPPLLGRESAPYAPRRRAGDAAAADATDSLINAAAAHHRPDSFLQWVIATADRVASGFEREEFEKYNHAKDETRAGLDHYTARQLTLFEQMRLGSGGSVPDEKALRWRYPLRTLSPASLFPAKAAQCEGRDRDAARQEYARLWQWFLEAIKLIPQAHRQQLPLWFDHFDSLWLAATQAIPAATAFNVKPEVSLYDHSRTTAALAAALWRWHEAAGQTDASAAGRLRERSDYREPKFLLIQGDFFGIQDFIFASGGDTRKQAAKLLRGRSFQVSLFTELAALRILDALGLPATSQVINAAGKFLIVAPHTPEVLATLADLRSEFDAWFLRHTFGLAGMGLAWQDASCEDFLLRKDSTGDKAAERGFAALRTRLVEQLDRAKHARFDLCRSGARVFSDADYRFGPCAFNGRLPADQAAEHGAAASCALSRDQIAIGRALVDRFERLLIVRETGTELLHSGERLQPLELPLFGYRLAFTAHEEASGRFGVLAATGLLRRCFDFSLPGADDADGTMPLWNGYARRFISGYVPRASGSENRLSGRYVGVAQDDFPEAGDLAPFDLLASEDRQPDESGSGWLGVAALGVLKGDIDNLGELFRIGLQQPTFAKHAALSRQVNAFFAIYLSWLLAREFPKVYTVFAGGDDFFLVGPWRQVQKLAWRMRCEFHRYVAENGDLHFSAGVATQKPGAPVHVLAELAEEALALAKQCREPASSPVQPAKNAVTCFGQTVPWSQWLHLEGALDRLGVLRRDAGLSTGYVYGLLRFVDLCRREREGDPEAAMWRARFKYRTRRFVVDRIRGLDEATRQRRFNELATDIGVNGIDKLGANYRIVLFNHLYQFRDR</sequence>
<dbReference type="InterPro" id="IPR013408">
    <property type="entry name" value="Cas10/Csm1"/>
</dbReference>
<keyword evidence="6" id="KW-0255">Endonuclease</keyword>
<evidence type="ECO:0000256" key="2">
    <source>
        <dbReference type="ARBA" id="ARBA00014333"/>
    </source>
</evidence>
<evidence type="ECO:0000256" key="6">
    <source>
        <dbReference type="ARBA" id="ARBA00022759"/>
    </source>
</evidence>
<keyword evidence="5" id="KW-0547">Nucleotide-binding</keyword>
<organism evidence="13 14">
    <name type="scientific">Sphaerotilus microaerophilus</name>
    <dbReference type="NCBI Taxonomy" id="2914710"/>
    <lineage>
        <taxon>Bacteria</taxon>
        <taxon>Pseudomonadati</taxon>
        <taxon>Pseudomonadota</taxon>
        <taxon>Betaproteobacteria</taxon>
        <taxon>Burkholderiales</taxon>
        <taxon>Sphaerotilaceae</taxon>
        <taxon>Sphaerotilus</taxon>
    </lineage>
</organism>
<gene>
    <name evidence="13" type="primary">csm1</name>
    <name evidence="13" type="ORF">CATMQ487_05630</name>
</gene>
<feature type="domain" description="GGDEF" evidence="12">
    <location>
        <begin position="662"/>
        <end position="808"/>
    </location>
</feature>
<keyword evidence="3" id="KW-0808">Transferase</keyword>
<evidence type="ECO:0000256" key="11">
    <source>
        <dbReference type="ARBA" id="ARBA00032922"/>
    </source>
</evidence>
<evidence type="ECO:0000256" key="9">
    <source>
        <dbReference type="ARBA" id="ARBA00022840"/>
    </source>
</evidence>
<reference evidence="13" key="1">
    <citation type="submission" date="2022-04" db="EMBL/GenBank/DDBJ databases">
        <title>Whole genome sequence of Sphaerotilus sp. FB-5.</title>
        <authorList>
            <person name="Takeda M."/>
            <person name="Narihara S."/>
            <person name="Akimoto M."/>
            <person name="Akimoto R."/>
            <person name="Nishiyashiki S."/>
            <person name="Murakami T."/>
        </authorList>
    </citation>
    <scope>NUCLEOTIDE SEQUENCE</scope>
    <source>
        <strain evidence="13">FB-5</strain>
    </source>
</reference>
<keyword evidence="7" id="KW-0378">Hydrolase</keyword>
<evidence type="ECO:0000256" key="1">
    <source>
        <dbReference type="ARBA" id="ARBA00005700"/>
    </source>
</evidence>
<dbReference type="InterPro" id="IPR000160">
    <property type="entry name" value="GGDEF_dom"/>
</dbReference>
<dbReference type="InterPro" id="IPR041062">
    <property type="entry name" value="Csm1_B"/>
</dbReference>
<evidence type="ECO:0000256" key="4">
    <source>
        <dbReference type="ARBA" id="ARBA00022722"/>
    </source>
</evidence>
<comment type="similarity">
    <text evidence="1">Belongs to the CRISPR-associated Cas10/Csm1 family.</text>
</comment>
<evidence type="ECO:0000256" key="8">
    <source>
        <dbReference type="ARBA" id="ARBA00022839"/>
    </source>
</evidence>
<dbReference type="PANTHER" id="PTHR36528:SF1">
    <property type="entry name" value="CRISPR SYSTEM SINGLE-STRAND-SPECIFIC DEOXYRIBONUCLEASE CAS10_CSM1 (SUBTYPE III-A)"/>
    <property type="match status" value="1"/>
</dbReference>
<evidence type="ECO:0000256" key="10">
    <source>
        <dbReference type="ARBA" id="ARBA00023118"/>
    </source>
</evidence>
<dbReference type="EMBL" id="AP025730">
    <property type="protein sequence ID" value="BDI03593.1"/>
    <property type="molecule type" value="Genomic_DNA"/>
</dbReference>
<evidence type="ECO:0000256" key="3">
    <source>
        <dbReference type="ARBA" id="ARBA00022679"/>
    </source>
</evidence>
<keyword evidence="8" id="KW-0269">Exonuclease</keyword>
<dbReference type="InterPro" id="IPR054767">
    <property type="entry name" value="Cas10-Cmr2_palm2"/>
</dbReference>
<proteinExistence type="inferred from homology"/>
<dbReference type="Proteomes" id="UP001057498">
    <property type="component" value="Chromosome"/>
</dbReference>
<dbReference type="NCBIfam" id="TIGR02578">
    <property type="entry name" value="cas_TM1811_Csm1"/>
    <property type="match status" value="1"/>
</dbReference>